<evidence type="ECO:0000313" key="3">
    <source>
        <dbReference type="RefSeq" id="XP_065664334.1"/>
    </source>
</evidence>
<evidence type="ECO:0000313" key="2">
    <source>
        <dbReference type="RefSeq" id="XP_065664333.1"/>
    </source>
</evidence>
<proteinExistence type="predicted"/>
<keyword evidence="1" id="KW-1185">Reference proteome</keyword>
<protein>
    <submittedName>
        <fullName evidence="2 3">Uncharacterized protein LOC136086034 isoform X1</fullName>
    </submittedName>
</protein>
<evidence type="ECO:0000313" key="1">
    <source>
        <dbReference type="Proteomes" id="UP001652625"/>
    </source>
</evidence>
<accession>A0ABM4CR54</accession>
<dbReference type="Proteomes" id="UP001652625">
    <property type="component" value="Chromosome 10"/>
</dbReference>
<name>A0ABM4CR54_HYDVU</name>
<reference evidence="2 3" key="1">
    <citation type="submission" date="2025-05" db="UniProtKB">
        <authorList>
            <consortium name="RefSeq"/>
        </authorList>
    </citation>
    <scope>IDENTIFICATION</scope>
</reference>
<dbReference type="RefSeq" id="XP_065664334.1">
    <property type="nucleotide sequence ID" value="XM_065808262.1"/>
</dbReference>
<sequence length="147" mass="16765">MDKILEKLVVMENWQKSNEKMLKTILMQLESCTNESSVADLPVTLPVQSWDDLIILDEMSSSVGLIMPLIHILKMVKFQHQLKGQQPVKFLMIMMLMINSKNKCGMTCINLNLYLESSKFQSSSTSHFESMRKVDMKQMFIGASNAG</sequence>
<dbReference type="RefSeq" id="XP_065664333.1">
    <property type="nucleotide sequence ID" value="XM_065808261.1"/>
</dbReference>
<dbReference type="GeneID" id="136086034"/>
<gene>
    <name evidence="2 3" type="primary">LOC136086034</name>
</gene>
<organism evidence="1 3">
    <name type="scientific">Hydra vulgaris</name>
    <name type="common">Hydra</name>
    <name type="synonym">Hydra attenuata</name>
    <dbReference type="NCBI Taxonomy" id="6087"/>
    <lineage>
        <taxon>Eukaryota</taxon>
        <taxon>Metazoa</taxon>
        <taxon>Cnidaria</taxon>
        <taxon>Hydrozoa</taxon>
        <taxon>Hydroidolina</taxon>
        <taxon>Anthoathecata</taxon>
        <taxon>Aplanulata</taxon>
        <taxon>Hydridae</taxon>
        <taxon>Hydra</taxon>
    </lineage>
</organism>